<dbReference type="Proteomes" id="UP000215335">
    <property type="component" value="Unassembled WGS sequence"/>
</dbReference>
<protein>
    <submittedName>
        <fullName evidence="1">Uncharacterized protein</fullName>
    </submittedName>
</protein>
<dbReference type="EMBL" id="NNAY01000665">
    <property type="protein sequence ID" value="OXU27103.1"/>
    <property type="molecule type" value="Genomic_DNA"/>
</dbReference>
<sequence>MPEGEFCITIKAYAVRTHYYYNHPRVCKIRFLASKLHAKSSFSTIEERCACVKNEYSVALFYK</sequence>
<gene>
    <name evidence="1" type="ORF">TSAR_005718</name>
</gene>
<accession>A0A232F9K0</accession>
<dbReference type="AlphaFoldDB" id="A0A232F9K0"/>
<keyword evidence="2" id="KW-1185">Reference proteome</keyword>
<proteinExistence type="predicted"/>
<organism evidence="1 2">
    <name type="scientific">Trichomalopsis sarcophagae</name>
    <dbReference type="NCBI Taxonomy" id="543379"/>
    <lineage>
        <taxon>Eukaryota</taxon>
        <taxon>Metazoa</taxon>
        <taxon>Ecdysozoa</taxon>
        <taxon>Arthropoda</taxon>
        <taxon>Hexapoda</taxon>
        <taxon>Insecta</taxon>
        <taxon>Pterygota</taxon>
        <taxon>Neoptera</taxon>
        <taxon>Endopterygota</taxon>
        <taxon>Hymenoptera</taxon>
        <taxon>Apocrita</taxon>
        <taxon>Proctotrupomorpha</taxon>
        <taxon>Chalcidoidea</taxon>
        <taxon>Pteromalidae</taxon>
        <taxon>Pteromalinae</taxon>
        <taxon>Trichomalopsis</taxon>
    </lineage>
</organism>
<evidence type="ECO:0000313" key="1">
    <source>
        <dbReference type="EMBL" id="OXU27103.1"/>
    </source>
</evidence>
<comment type="caution">
    <text evidence="1">The sequence shown here is derived from an EMBL/GenBank/DDBJ whole genome shotgun (WGS) entry which is preliminary data.</text>
</comment>
<name>A0A232F9K0_9HYME</name>
<reference evidence="1 2" key="1">
    <citation type="journal article" date="2017" name="Curr. Biol.">
        <title>The Evolution of Venom by Co-option of Single-Copy Genes.</title>
        <authorList>
            <person name="Martinson E.O."/>
            <person name="Mrinalini"/>
            <person name="Kelkar Y.D."/>
            <person name="Chang C.H."/>
            <person name="Werren J.H."/>
        </authorList>
    </citation>
    <scope>NUCLEOTIDE SEQUENCE [LARGE SCALE GENOMIC DNA]</scope>
    <source>
        <strain evidence="1 2">Alberta</strain>
        <tissue evidence="1">Whole body</tissue>
    </source>
</reference>
<evidence type="ECO:0000313" key="2">
    <source>
        <dbReference type="Proteomes" id="UP000215335"/>
    </source>
</evidence>